<evidence type="ECO:0000256" key="1">
    <source>
        <dbReference type="SAM" id="MobiDB-lite"/>
    </source>
</evidence>
<feature type="region of interest" description="Disordered" evidence="1">
    <location>
        <begin position="882"/>
        <end position="912"/>
    </location>
</feature>
<dbReference type="EMBL" id="FMHG01000001">
    <property type="protein sequence ID" value="SCJ77531.1"/>
    <property type="molecule type" value="Genomic_DNA"/>
</dbReference>
<feature type="signal peptide" evidence="3">
    <location>
        <begin position="1"/>
        <end position="36"/>
    </location>
</feature>
<gene>
    <name evidence="4" type="primary">bag_2</name>
    <name evidence="4" type="ORF">SAMEA3545359_01942</name>
</gene>
<feature type="chain" id="PRO_5008737631" evidence="3">
    <location>
        <begin position="37"/>
        <end position="1051"/>
    </location>
</feature>
<sequence>MKQGKRSSGITTGLRRAVSALVCAAMMWALPTAAMAADTGAVPAGAWDLSAGSIIVEMSGDRQTVTQGQKSEVQRDPVIASSGSTANTITLKGSGARATLSGASIQSQSTAAISVEGSATLTIQGQNTVAGGDRQAAVAVSEKNSLVIGGTGSLQATGGTNAAGIGGGDRQPAGSITIESGTVTAKSGAYIQGQGGSGAGIGGGAGGHGGTVTINGGSVNAYSSGGGAGIGGGNNGFNSATRQGATVTITGGTIVAESGSQGAGIGGAYQRTATVTISGGDITATGGSRGAGIGSGYNQMGSENIITITGGVIKATGGEGAAGIGSGGRGSSYGSGGVITIGSADTTPTVSAFADGGAAAIGGGQGMGGGAITVYSGTVNATVISSNGAAIGSGYSMGNTAIGSIDLQGGTITAVASSGGAAVGGGNQVSSGSVHIGSGATLYALAGDGAAAIGGGSYSSGGTDISIENGADIVALSTGKRWAVDTKNTDLSSVSGVLNGRFDGFDGETFVAASNALTADTDTQIALIDEQGQLIRQITLPETALGYVRAGQRTYHAFAVTGATRQSYIKNTDGIYGNKYTDYPTAEQRTMLYPATGEGITNIDHIRFVDTYPTRTGSYTVEHWVEGEQNFRDRDTVEAQIPLTEQMIPTGPVSLKSYSGYTFSHYDSADGQLPVSIADGGVLRVYYGRDDSQQKALSYTVEHWVDGESQPRDVQQVEKTVWVQASALPVDPIVPNTYTGYAYSHTDPADLPAEIEGGGTIRVFYAPDYSQQKTISYTVEYWVAGEQQPRDTATVEKQVWLFSDELLDVQPVEQKTYADATFSRTDPAHLPQQVADGSVITVLYERVLIPVAPVLPVDPTQPAQPTDNAPAAPVVLVPAAPAVPDSPAAPTVPETPVSPETPTTPVEPQSPEVQIQDPKAPLAELNAQWALLNLLLAIATALVSVLLIVGYILGKSHRQSEDESQAAQDREEDSNTLKRKGIWRLLSLVPGIGSIAVFLLTENMRDPMVFTDRWTLLMVFIAAVQLIISVLCIKRRKDDDEKDDPQAVKAQ</sequence>
<feature type="transmembrane region" description="Helical" evidence="2">
    <location>
        <begin position="982"/>
        <end position="1001"/>
    </location>
</feature>
<feature type="transmembrane region" description="Helical" evidence="2">
    <location>
        <begin position="929"/>
        <end position="953"/>
    </location>
</feature>
<keyword evidence="2" id="KW-1133">Transmembrane helix</keyword>
<reference evidence="4" key="1">
    <citation type="submission" date="2015-09" db="EMBL/GenBank/DDBJ databases">
        <authorList>
            <consortium name="Pathogen Informatics"/>
        </authorList>
    </citation>
    <scope>NUCLEOTIDE SEQUENCE</scope>
    <source>
        <strain evidence="4">2789STDY5834896</strain>
    </source>
</reference>
<proteinExistence type="predicted"/>
<keyword evidence="3" id="KW-0732">Signal</keyword>
<protein>
    <submittedName>
        <fullName evidence="4">Beta antigen</fullName>
    </submittedName>
</protein>
<evidence type="ECO:0000313" key="4">
    <source>
        <dbReference type="EMBL" id="SCJ77531.1"/>
    </source>
</evidence>
<evidence type="ECO:0000256" key="3">
    <source>
        <dbReference type="SAM" id="SignalP"/>
    </source>
</evidence>
<accession>A0A1C6J6D7</accession>
<name>A0A1C6J6D7_9FIRM</name>
<evidence type="ECO:0000256" key="2">
    <source>
        <dbReference type="SAM" id="Phobius"/>
    </source>
</evidence>
<organism evidence="4">
    <name type="scientific">uncultured Anaerotruncus sp</name>
    <dbReference type="NCBI Taxonomy" id="905011"/>
    <lineage>
        <taxon>Bacteria</taxon>
        <taxon>Bacillati</taxon>
        <taxon>Bacillota</taxon>
        <taxon>Clostridia</taxon>
        <taxon>Eubacteriales</taxon>
        <taxon>Oscillospiraceae</taxon>
        <taxon>Anaerotruncus</taxon>
        <taxon>environmental samples</taxon>
    </lineage>
</organism>
<dbReference type="Pfam" id="PF18889">
    <property type="entry name" value="Beta_helix_3"/>
    <property type="match status" value="5"/>
</dbReference>
<feature type="transmembrane region" description="Helical" evidence="2">
    <location>
        <begin position="1013"/>
        <end position="1033"/>
    </location>
</feature>
<dbReference type="AlphaFoldDB" id="A0A1C6J6D7"/>
<keyword evidence="2" id="KW-0472">Membrane</keyword>
<keyword evidence="2" id="KW-0812">Transmembrane</keyword>